<evidence type="ECO:0000313" key="3">
    <source>
        <dbReference type="EMBL" id="KMZ58284.1"/>
    </source>
</evidence>
<evidence type="ECO:0000259" key="2">
    <source>
        <dbReference type="Pfam" id="PF12638"/>
    </source>
</evidence>
<dbReference type="Pfam" id="PF12638">
    <property type="entry name" value="Staygreen"/>
    <property type="match status" value="1"/>
</dbReference>
<evidence type="ECO:0000313" key="4">
    <source>
        <dbReference type="Proteomes" id="UP000036987"/>
    </source>
</evidence>
<sequence>MASSHLFPCNLSCLNGTASSSSVLSLNLRDAVSAKTVVVQSSSIRNGSLVFKIARLLSPQIQFQPSKLDVLFHGQDLVKQSPCTFPRTYTLTHCDFTANLTLAVSNSINIHQLRTWQTKLQKDDVVAEWKKVKDDISLHVHCYVGGSNLLQDLAAEFRYYIFSKELPLVLQAVIYGDSILFDEHPDLLDASVWVYFHSISRKYNRLECWGPLKDATQRTLDDVWDVASEQKMEEPSMKCSRSRHKTILHALVSFLL</sequence>
<evidence type="ECO:0000256" key="1">
    <source>
        <dbReference type="ARBA" id="ARBA00009234"/>
    </source>
</evidence>
<gene>
    <name evidence="3" type="ORF">ZOSMA_78G00520</name>
</gene>
<dbReference type="InterPro" id="IPR024438">
    <property type="entry name" value="Staygreen"/>
</dbReference>
<comment type="caution">
    <text evidence="3">The sequence shown here is derived from an EMBL/GenBank/DDBJ whole genome shotgun (WGS) entry which is preliminary data.</text>
</comment>
<comment type="similarity">
    <text evidence="1">Belongs to the staygreen family.</text>
</comment>
<dbReference type="PANTHER" id="PTHR31750">
    <property type="entry name" value="PROTEIN STAY-GREEN 1, CHLOROPLASTIC-RELATED"/>
    <property type="match status" value="1"/>
</dbReference>
<dbReference type="EMBL" id="LFYR01001962">
    <property type="protein sequence ID" value="KMZ58284.1"/>
    <property type="molecule type" value="Genomic_DNA"/>
</dbReference>
<dbReference type="Proteomes" id="UP000036987">
    <property type="component" value="Unassembled WGS sequence"/>
</dbReference>
<dbReference type="OrthoDB" id="1931912at2759"/>
<dbReference type="PANTHER" id="PTHR31750:SF18">
    <property type="entry name" value="MAGNESIUM DECHELATASE SGRL, CHLOROPLASTIC"/>
    <property type="match status" value="1"/>
</dbReference>
<proteinExistence type="inferred from homology"/>
<name>A0A0K9NNC9_ZOSMR</name>
<dbReference type="STRING" id="29655.A0A0K9NNC9"/>
<dbReference type="OMA" id="SWGPLKN"/>
<accession>A0A0K9NNC9</accession>
<organism evidence="3 4">
    <name type="scientific">Zostera marina</name>
    <name type="common">Eelgrass</name>
    <dbReference type="NCBI Taxonomy" id="29655"/>
    <lineage>
        <taxon>Eukaryota</taxon>
        <taxon>Viridiplantae</taxon>
        <taxon>Streptophyta</taxon>
        <taxon>Embryophyta</taxon>
        <taxon>Tracheophyta</taxon>
        <taxon>Spermatophyta</taxon>
        <taxon>Magnoliopsida</taxon>
        <taxon>Liliopsida</taxon>
        <taxon>Zosteraceae</taxon>
        <taxon>Zostera</taxon>
    </lineage>
</organism>
<feature type="domain" description="Staygreen protein" evidence="2">
    <location>
        <begin position="62"/>
        <end position="215"/>
    </location>
</feature>
<dbReference type="AlphaFoldDB" id="A0A0K9NNC9"/>
<protein>
    <submittedName>
        <fullName evidence="3">Senescence-inducible chloroplast stay-green protein 1</fullName>
    </submittedName>
</protein>
<keyword evidence="4" id="KW-1185">Reference proteome</keyword>
<reference evidence="4" key="1">
    <citation type="journal article" date="2016" name="Nature">
        <title>The genome of the seagrass Zostera marina reveals angiosperm adaptation to the sea.</title>
        <authorList>
            <person name="Olsen J.L."/>
            <person name="Rouze P."/>
            <person name="Verhelst B."/>
            <person name="Lin Y.-C."/>
            <person name="Bayer T."/>
            <person name="Collen J."/>
            <person name="Dattolo E."/>
            <person name="De Paoli E."/>
            <person name="Dittami S."/>
            <person name="Maumus F."/>
            <person name="Michel G."/>
            <person name="Kersting A."/>
            <person name="Lauritano C."/>
            <person name="Lohaus R."/>
            <person name="Toepel M."/>
            <person name="Tonon T."/>
            <person name="Vanneste K."/>
            <person name="Amirebrahimi M."/>
            <person name="Brakel J."/>
            <person name="Bostroem C."/>
            <person name="Chovatia M."/>
            <person name="Grimwood J."/>
            <person name="Jenkins J.W."/>
            <person name="Jueterbock A."/>
            <person name="Mraz A."/>
            <person name="Stam W.T."/>
            <person name="Tice H."/>
            <person name="Bornberg-Bauer E."/>
            <person name="Green P.J."/>
            <person name="Pearson G.A."/>
            <person name="Procaccini G."/>
            <person name="Duarte C.M."/>
            <person name="Schmutz J."/>
            <person name="Reusch T.B.H."/>
            <person name="Van de Peer Y."/>
        </authorList>
    </citation>
    <scope>NUCLEOTIDE SEQUENCE [LARGE SCALE GENOMIC DNA]</scope>
    <source>
        <strain evidence="4">cv. Finnish</strain>
    </source>
</reference>